<proteinExistence type="predicted"/>
<gene>
    <name evidence="3" type="ORF">NSCI0253_LOCUS25815</name>
</gene>
<feature type="region of interest" description="Disordered" evidence="1">
    <location>
        <begin position="45"/>
        <end position="68"/>
    </location>
</feature>
<dbReference type="EMBL" id="HBFQ01036623">
    <property type="protein sequence ID" value="CAD8851465.1"/>
    <property type="molecule type" value="Transcribed_RNA"/>
</dbReference>
<evidence type="ECO:0008006" key="4">
    <source>
        <dbReference type="Google" id="ProtNLM"/>
    </source>
</evidence>
<feature type="chain" id="PRO_5031007507" description="Secreted protein" evidence="2">
    <location>
        <begin position="35"/>
        <end position="131"/>
    </location>
</feature>
<protein>
    <recommendedName>
        <fullName evidence="4">Secreted protein</fullName>
    </recommendedName>
</protein>
<feature type="signal peptide" evidence="2">
    <location>
        <begin position="1"/>
        <end position="34"/>
    </location>
</feature>
<organism evidence="3">
    <name type="scientific">Noctiluca scintillans</name>
    <name type="common">Sea sparkle</name>
    <name type="synonym">Red tide dinoflagellate</name>
    <dbReference type="NCBI Taxonomy" id="2966"/>
    <lineage>
        <taxon>Eukaryota</taxon>
        <taxon>Sar</taxon>
        <taxon>Alveolata</taxon>
        <taxon>Dinophyceae</taxon>
        <taxon>Noctilucales</taxon>
        <taxon>Noctilucaceae</taxon>
        <taxon>Noctiluca</taxon>
    </lineage>
</organism>
<dbReference type="AlphaFoldDB" id="A0A7S1F9C3"/>
<sequence>MSLISMASSWLLPRILNSLPLFLLMGGMLLLIEGEEVEQTDYCAEKGDTRSRASGPCEPSNSQRKRRTEFSDCSVCYFGFATWIKNSGHTARKSSFRRSLRDVEMCPQLEAVRIGHVEAAGSCTDITPLVP</sequence>
<name>A0A7S1F9C3_NOCSC</name>
<accession>A0A7S1F9C3</accession>
<keyword evidence="2" id="KW-0732">Signal</keyword>
<evidence type="ECO:0000313" key="3">
    <source>
        <dbReference type="EMBL" id="CAD8851465.1"/>
    </source>
</evidence>
<reference evidence="3" key="1">
    <citation type="submission" date="2021-01" db="EMBL/GenBank/DDBJ databases">
        <authorList>
            <person name="Corre E."/>
            <person name="Pelletier E."/>
            <person name="Niang G."/>
            <person name="Scheremetjew M."/>
            <person name="Finn R."/>
            <person name="Kale V."/>
            <person name="Holt S."/>
            <person name="Cochrane G."/>
            <person name="Meng A."/>
            <person name="Brown T."/>
            <person name="Cohen L."/>
        </authorList>
    </citation>
    <scope>NUCLEOTIDE SEQUENCE</scope>
</reference>
<evidence type="ECO:0000256" key="2">
    <source>
        <dbReference type="SAM" id="SignalP"/>
    </source>
</evidence>
<evidence type="ECO:0000256" key="1">
    <source>
        <dbReference type="SAM" id="MobiDB-lite"/>
    </source>
</evidence>